<dbReference type="InterPro" id="IPR003736">
    <property type="entry name" value="PAAI_dom"/>
</dbReference>
<dbReference type="InParanoid" id="A0A066WCF6"/>
<dbReference type="EMBL" id="JMSN01000016">
    <property type="protein sequence ID" value="KDN51416.1"/>
    <property type="molecule type" value="Genomic_DNA"/>
</dbReference>
<dbReference type="STRING" id="1037660.A0A066WCF6"/>
<evidence type="ECO:0000313" key="5">
    <source>
        <dbReference type="Proteomes" id="UP000027361"/>
    </source>
</evidence>
<dbReference type="InterPro" id="IPR029069">
    <property type="entry name" value="HotDog_dom_sf"/>
</dbReference>
<evidence type="ECO:0000256" key="2">
    <source>
        <dbReference type="ARBA" id="ARBA00022801"/>
    </source>
</evidence>
<dbReference type="InterPro" id="IPR039298">
    <property type="entry name" value="ACOT13"/>
</dbReference>
<dbReference type="SUPFAM" id="SSF54637">
    <property type="entry name" value="Thioesterase/thiol ester dehydrase-isomerase"/>
    <property type="match status" value="1"/>
</dbReference>
<proteinExistence type="inferred from homology"/>
<dbReference type="GO" id="GO:0016853">
    <property type="term" value="F:isomerase activity"/>
    <property type="evidence" value="ECO:0007669"/>
    <property type="project" value="UniProtKB-KW"/>
</dbReference>
<organism evidence="4 5">
    <name type="scientific">Tilletiaria anomala (strain ATCC 24038 / CBS 436.72 / UBC 951)</name>
    <dbReference type="NCBI Taxonomy" id="1037660"/>
    <lineage>
        <taxon>Eukaryota</taxon>
        <taxon>Fungi</taxon>
        <taxon>Dikarya</taxon>
        <taxon>Basidiomycota</taxon>
        <taxon>Ustilaginomycotina</taxon>
        <taxon>Exobasidiomycetes</taxon>
        <taxon>Georgefischeriales</taxon>
        <taxon>Tilletiariaceae</taxon>
        <taxon>Tilletiaria</taxon>
    </lineage>
</organism>
<name>A0A066WCF6_TILAU</name>
<dbReference type="HOGENOM" id="CLU_089876_12_1_1"/>
<dbReference type="OMA" id="MATTRME"/>
<dbReference type="GeneID" id="25265903"/>
<keyword evidence="4" id="KW-0413">Isomerase</keyword>
<dbReference type="FunCoup" id="A0A066WCF6">
    <property type="interactions" value="56"/>
</dbReference>
<dbReference type="InterPro" id="IPR006683">
    <property type="entry name" value="Thioestr_dom"/>
</dbReference>
<dbReference type="PANTHER" id="PTHR21660">
    <property type="entry name" value="THIOESTERASE SUPERFAMILY MEMBER-RELATED"/>
    <property type="match status" value="1"/>
</dbReference>
<evidence type="ECO:0000313" key="4">
    <source>
        <dbReference type="EMBL" id="KDN51416.1"/>
    </source>
</evidence>
<keyword evidence="2" id="KW-0378">Hydrolase</keyword>
<dbReference type="PANTHER" id="PTHR21660:SF1">
    <property type="entry name" value="ACYL-COENZYME A THIOESTERASE 13"/>
    <property type="match status" value="1"/>
</dbReference>
<accession>A0A066WCF6</accession>
<dbReference type="FunFam" id="3.10.129.10:FF:000033">
    <property type="entry name" value="acyl-coenzyme A thioesterase 13"/>
    <property type="match status" value="1"/>
</dbReference>
<evidence type="ECO:0000256" key="1">
    <source>
        <dbReference type="ARBA" id="ARBA00008324"/>
    </source>
</evidence>
<dbReference type="CDD" id="cd03443">
    <property type="entry name" value="PaaI_thioesterase"/>
    <property type="match status" value="1"/>
</dbReference>
<comment type="caution">
    <text evidence="4">The sequence shown here is derived from an EMBL/GenBank/DDBJ whole genome shotgun (WGS) entry which is preliminary data.</text>
</comment>
<sequence>MAASTKFVRRVTQAFMRNQGHDSVTMQNLVIKHATPGKVKASLKVEQHNVNRLGTVHGGLICTLTDTMGSLAIASHGFYSTGVSTDIHTTFVKPSGKVGDSFNVNAEVISLGKVMATTRMEIRHPVTDVLLAYGSHTKFVGKIHDHVENVVFDDSGDNVLKGKPMNEWPDA</sequence>
<evidence type="ECO:0000259" key="3">
    <source>
        <dbReference type="Pfam" id="PF03061"/>
    </source>
</evidence>
<dbReference type="OrthoDB" id="46529at2759"/>
<protein>
    <submittedName>
        <fullName evidence="4">Thioesterase/thiol ester dehydrase-isomerase</fullName>
    </submittedName>
</protein>
<dbReference type="NCBIfam" id="TIGR00369">
    <property type="entry name" value="unchar_dom_1"/>
    <property type="match status" value="1"/>
</dbReference>
<dbReference type="Gene3D" id="3.10.129.10">
    <property type="entry name" value="Hotdog Thioesterase"/>
    <property type="match status" value="1"/>
</dbReference>
<comment type="similarity">
    <text evidence="1">Belongs to the thioesterase PaaI family.</text>
</comment>
<reference evidence="4 5" key="1">
    <citation type="submission" date="2014-05" db="EMBL/GenBank/DDBJ databases">
        <title>Draft genome sequence of a rare smut relative, Tilletiaria anomala UBC 951.</title>
        <authorList>
            <consortium name="DOE Joint Genome Institute"/>
            <person name="Toome M."/>
            <person name="Kuo A."/>
            <person name="Henrissat B."/>
            <person name="Lipzen A."/>
            <person name="Tritt A."/>
            <person name="Yoshinaga Y."/>
            <person name="Zane M."/>
            <person name="Barry K."/>
            <person name="Grigoriev I.V."/>
            <person name="Spatafora J.W."/>
            <person name="Aimea M.C."/>
        </authorList>
    </citation>
    <scope>NUCLEOTIDE SEQUENCE [LARGE SCALE GENOMIC DNA]</scope>
    <source>
        <strain evidence="4 5">UBC 951</strain>
    </source>
</reference>
<dbReference type="GO" id="GO:0047617">
    <property type="term" value="F:fatty acyl-CoA hydrolase activity"/>
    <property type="evidence" value="ECO:0007669"/>
    <property type="project" value="InterPro"/>
</dbReference>
<dbReference type="Proteomes" id="UP000027361">
    <property type="component" value="Unassembled WGS sequence"/>
</dbReference>
<keyword evidence="5" id="KW-1185">Reference proteome</keyword>
<dbReference type="Pfam" id="PF03061">
    <property type="entry name" value="4HBT"/>
    <property type="match status" value="1"/>
</dbReference>
<dbReference type="AlphaFoldDB" id="A0A066WCF6"/>
<gene>
    <name evidence="4" type="ORF">K437DRAFT_267083</name>
</gene>
<dbReference type="RefSeq" id="XP_013244753.1">
    <property type="nucleotide sequence ID" value="XM_013389299.1"/>
</dbReference>
<feature type="domain" description="Thioesterase" evidence="3">
    <location>
        <begin position="54"/>
        <end position="124"/>
    </location>
</feature>